<dbReference type="EMBL" id="BRYA01000388">
    <property type="protein sequence ID" value="GMI48361.1"/>
    <property type="molecule type" value="Genomic_DNA"/>
</dbReference>
<sequence>MVGLSQTSQPDAPSLDVDRLRFVKDLPLFGDIEKRTTIPTIHGLEPRVIKKAKEILDWGDRDLLLAFLELLSGFARLVPGGVLTKANIEENDDLAYLNETLSYVCMVAKIKPDEIYVEPKSNVEKDHAGDTGHIIKHEHYKKLFQSVFKYKLAKKTVVAVADALERTVPLQDILANAVWLGDEDVIRKYSGTLQDEHEEHRWFNKFAFVGSNPLPEADEPALKIGPLNARLNRITEKHKALQALFRGLLYTTGDVRKNDQKSLAEKLFKNTTWSPCAGKSRKKPLSAQLTLVNVEKDKLVEKLETMKAEREREHEMMKAEWEREREMMKEEWEREREMMNIELKRSHEALTFEKNRGAFWEHHYVCLKEDFDVDLVNSRNIFLEEEIAKIKTAKRDITPTTNKVKKKKIRTAD</sequence>
<evidence type="ECO:0000256" key="1">
    <source>
        <dbReference type="SAM" id="Coils"/>
    </source>
</evidence>
<evidence type="ECO:0000313" key="2">
    <source>
        <dbReference type="EMBL" id="GMI48361.1"/>
    </source>
</evidence>
<evidence type="ECO:0000313" key="3">
    <source>
        <dbReference type="Proteomes" id="UP001165065"/>
    </source>
</evidence>
<protein>
    <submittedName>
        <fullName evidence="2">Uncharacterized protein</fullName>
    </submittedName>
</protein>
<keyword evidence="3" id="KW-1185">Reference proteome</keyword>
<gene>
    <name evidence="2" type="ORF">TrCOL_g9395</name>
</gene>
<dbReference type="OrthoDB" id="10382549at2759"/>
<keyword evidence="1" id="KW-0175">Coiled coil</keyword>
<feature type="coiled-coil region" evidence="1">
    <location>
        <begin position="289"/>
        <end position="349"/>
    </location>
</feature>
<dbReference type="Proteomes" id="UP001165065">
    <property type="component" value="Unassembled WGS sequence"/>
</dbReference>
<comment type="caution">
    <text evidence="2">The sequence shown here is derived from an EMBL/GenBank/DDBJ whole genome shotgun (WGS) entry which is preliminary data.</text>
</comment>
<reference evidence="3" key="1">
    <citation type="journal article" date="2023" name="Commun. Biol.">
        <title>Genome analysis of Parmales, the sister group of diatoms, reveals the evolutionary specialization of diatoms from phago-mixotrophs to photoautotrophs.</title>
        <authorList>
            <person name="Ban H."/>
            <person name="Sato S."/>
            <person name="Yoshikawa S."/>
            <person name="Yamada K."/>
            <person name="Nakamura Y."/>
            <person name="Ichinomiya M."/>
            <person name="Sato N."/>
            <person name="Blanc-Mathieu R."/>
            <person name="Endo H."/>
            <person name="Kuwata A."/>
            <person name="Ogata H."/>
        </authorList>
    </citation>
    <scope>NUCLEOTIDE SEQUENCE [LARGE SCALE GENOMIC DNA]</scope>
</reference>
<organism evidence="2 3">
    <name type="scientific">Triparma columacea</name>
    <dbReference type="NCBI Taxonomy" id="722753"/>
    <lineage>
        <taxon>Eukaryota</taxon>
        <taxon>Sar</taxon>
        <taxon>Stramenopiles</taxon>
        <taxon>Ochrophyta</taxon>
        <taxon>Bolidophyceae</taxon>
        <taxon>Parmales</taxon>
        <taxon>Triparmaceae</taxon>
        <taxon>Triparma</taxon>
    </lineage>
</organism>
<dbReference type="AlphaFoldDB" id="A0A9W7GMD6"/>
<name>A0A9W7GMD6_9STRA</name>
<accession>A0A9W7GMD6</accession>
<proteinExistence type="predicted"/>